<dbReference type="Pfam" id="PF10990">
    <property type="entry name" value="DUF2809"/>
    <property type="match status" value="1"/>
</dbReference>
<feature type="transmembrane region" description="Helical" evidence="1">
    <location>
        <begin position="37"/>
        <end position="54"/>
    </location>
</feature>
<dbReference type="EMBL" id="REFV01000019">
    <property type="protein sequence ID" value="RMB56259.1"/>
    <property type="molecule type" value="Genomic_DNA"/>
</dbReference>
<protein>
    <submittedName>
        <fullName evidence="2">DUF2809 domain-containing protein</fullName>
    </submittedName>
</protein>
<evidence type="ECO:0000313" key="3">
    <source>
        <dbReference type="Proteomes" id="UP000281985"/>
    </source>
</evidence>
<accession>A0A3M0G516</accession>
<dbReference type="Proteomes" id="UP000281985">
    <property type="component" value="Unassembled WGS sequence"/>
</dbReference>
<feature type="transmembrane region" description="Helical" evidence="1">
    <location>
        <begin position="66"/>
        <end position="85"/>
    </location>
</feature>
<feature type="transmembrane region" description="Helical" evidence="1">
    <location>
        <begin position="7"/>
        <end position="25"/>
    </location>
</feature>
<keyword evidence="1" id="KW-0812">Transmembrane</keyword>
<proteinExistence type="predicted"/>
<dbReference type="RefSeq" id="WP_121918526.1">
    <property type="nucleotide sequence ID" value="NZ_REFV01000019.1"/>
</dbReference>
<reference evidence="2 3" key="1">
    <citation type="submission" date="2018-10" db="EMBL/GenBank/DDBJ databases">
        <title>Dokdonia luteus sp. nov., isolated from sea water.</title>
        <authorList>
            <person name="Zhou L.Y."/>
            <person name="Du Z.J."/>
        </authorList>
    </citation>
    <scope>NUCLEOTIDE SEQUENCE [LARGE SCALE GENOMIC DNA]</scope>
    <source>
        <strain evidence="2 3">SH27</strain>
    </source>
</reference>
<keyword evidence="1" id="KW-1133">Transmembrane helix</keyword>
<evidence type="ECO:0000313" key="2">
    <source>
        <dbReference type="EMBL" id="RMB56259.1"/>
    </source>
</evidence>
<dbReference type="OrthoDB" id="5360192at2"/>
<dbReference type="AlphaFoldDB" id="A0A3M0G516"/>
<keyword evidence="1" id="KW-0472">Membrane</keyword>
<gene>
    <name evidence="2" type="ORF">EAX61_14970</name>
</gene>
<organism evidence="2 3">
    <name type="scientific">Dokdonia sinensis</name>
    <dbReference type="NCBI Taxonomy" id="2479847"/>
    <lineage>
        <taxon>Bacteria</taxon>
        <taxon>Pseudomonadati</taxon>
        <taxon>Bacteroidota</taxon>
        <taxon>Flavobacteriia</taxon>
        <taxon>Flavobacteriales</taxon>
        <taxon>Flavobacteriaceae</taxon>
        <taxon>Dokdonia</taxon>
    </lineage>
</organism>
<feature type="transmembrane region" description="Helical" evidence="1">
    <location>
        <begin position="109"/>
        <end position="126"/>
    </location>
</feature>
<evidence type="ECO:0000256" key="1">
    <source>
        <dbReference type="SAM" id="Phobius"/>
    </source>
</evidence>
<keyword evidence="3" id="KW-1185">Reference proteome</keyword>
<comment type="caution">
    <text evidence="2">The sequence shown here is derived from an EMBL/GenBank/DDBJ whole genome shotgun (WGS) entry which is preliminary data.</text>
</comment>
<name>A0A3M0G516_9FLAO</name>
<sequence>MKNSLRYFIAFTIILITEICIALFFTDTFIRPIFGDFLAVILVYCFGMFVVSLFSKPNFKWKKKLLLISLGIAIAIETLQAFPFLEMMGLEENKIATIILGSTFDWWDVLAYLVGALVVYGVEIYLSRRH</sequence>
<dbReference type="InterPro" id="IPR021257">
    <property type="entry name" value="DUF2809"/>
</dbReference>